<dbReference type="InterPro" id="IPR036388">
    <property type="entry name" value="WH-like_DNA-bd_sf"/>
</dbReference>
<protein>
    <submittedName>
        <fullName evidence="5">Response regulator transcription factor</fullName>
    </submittedName>
</protein>
<sequence>MRPLRTLLNSSLLALKTALDGYQRYEHSDPPCAAYFRTIITALIGQADKPDIWAIREQLINEDERRIRQAPLLSYISEDINVDLSCLGRQEIRVLRLVAEGNKPARIAEILQVSPHTVYNHKMNIGRKLGLGSAADLAKFAIENLPSR</sequence>
<dbReference type="PANTHER" id="PTHR44688:SF16">
    <property type="entry name" value="DNA-BINDING TRANSCRIPTIONAL ACTIVATOR DEVR_DOSR"/>
    <property type="match status" value="1"/>
</dbReference>
<evidence type="ECO:0000313" key="6">
    <source>
        <dbReference type="Proteomes" id="UP001597512"/>
    </source>
</evidence>
<dbReference type="InterPro" id="IPR000792">
    <property type="entry name" value="Tscrpt_reg_LuxR_C"/>
</dbReference>
<dbReference type="Pfam" id="PF00196">
    <property type="entry name" value="GerE"/>
    <property type="match status" value="1"/>
</dbReference>
<gene>
    <name evidence="5" type="ORF">ACFS25_02325</name>
</gene>
<name>A0ABW6ADY2_9BACT</name>
<dbReference type="InterPro" id="IPR016032">
    <property type="entry name" value="Sig_transdc_resp-reg_C-effctor"/>
</dbReference>
<dbReference type="CDD" id="cd06170">
    <property type="entry name" value="LuxR_C_like"/>
    <property type="match status" value="1"/>
</dbReference>
<dbReference type="Proteomes" id="UP001597512">
    <property type="component" value="Unassembled WGS sequence"/>
</dbReference>
<dbReference type="SMART" id="SM00421">
    <property type="entry name" value="HTH_LUXR"/>
    <property type="match status" value="1"/>
</dbReference>
<keyword evidence="3" id="KW-0804">Transcription</keyword>
<dbReference type="Gene3D" id="1.10.10.10">
    <property type="entry name" value="Winged helix-like DNA-binding domain superfamily/Winged helix DNA-binding domain"/>
    <property type="match status" value="1"/>
</dbReference>
<dbReference type="SUPFAM" id="SSF46894">
    <property type="entry name" value="C-terminal effector domain of the bipartite response regulators"/>
    <property type="match status" value="1"/>
</dbReference>
<organism evidence="5 6">
    <name type="scientific">Spirosoma flavum</name>
    <dbReference type="NCBI Taxonomy" id="2048557"/>
    <lineage>
        <taxon>Bacteria</taxon>
        <taxon>Pseudomonadati</taxon>
        <taxon>Bacteroidota</taxon>
        <taxon>Cytophagia</taxon>
        <taxon>Cytophagales</taxon>
        <taxon>Cytophagaceae</taxon>
        <taxon>Spirosoma</taxon>
    </lineage>
</organism>
<feature type="domain" description="HTH luxR-type" evidence="4">
    <location>
        <begin position="80"/>
        <end position="145"/>
    </location>
</feature>
<dbReference type="PRINTS" id="PR00038">
    <property type="entry name" value="HTHLUXR"/>
</dbReference>
<keyword evidence="6" id="KW-1185">Reference proteome</keyword>
<evidence type="ECO:0000256" key="1">
    <source>
        <dbReference type="ARBA" id="ARBA00023015"/>
    </source>
</evidence>
<dbReference type="PROSITE" id="PS50043">
    <property type="entry name" value="HTH_LUXR_2"/>
    <property type="match status" value="1"/>
</dbReference>
<reference evidence="6" key="1">
    <citation type="journal article" date="2019" name="Int. J. Syst. Evol. Microbiol.">
        <title>The Global Catalogue of Microorganisms (GCM) 10K type strain sequencing project: providing services to taxonomists for standard genome sequencing and annotation.</title>
        <authorList>
            <consortium name="The Broad Institute Genomics Platform"/>
            <consortium name="The Broad Institute Genome Sequencing Center for Infectious Disease"/>
            <person name="Wu L."/>
            <person name="Ma J."/>
        </authorList>
    </citation>
    <scope>NUCLEOTIDE SEQUENCE [LARGE SCALE GENOMIC DNA]</scope>
    <source>
        <strain evidence="6">KCTC 52490</strain>
    </source>
</reference>
<evidence type="ECO:0000313" key="5">
    <source>
        <dbReference type="EMBL" id="MFD2932598.1"/>
    </source>
</evidence>
<dbReference type="EMBL" id="JBHUOM010000001">
    <property type="protein sequence ID" value="MFD2932598.1"/>
    <property type="molecule type" value="Genomic_DNA"/>
</dbReference>
<evidence type="ECO:0000259" key="4">
    <source>
        <dbReference type="PROSITE" id="PS50043"/>
    </source>
</evidence>
<proteinExistence type="predicted"/>
<keyword evidence="2" id="KW-0238">DNA-binding</keyword>
<accession>A0ABW6ADY2</accession>
<keyword evidence="1" id="KW-0805">Transcription regulation</keyword>
<comment type="caution">
    <text evidence="5">The sequence shown here is derived from an EMBL/GenBank/DDBJ whole genome shotgun (WGS) entry which is preliminary data.</text>
</comment>
<evidence type="ECO:0000256" key="3">
    <source>
        <dbReference type="ARBA" id="ARBA00023163"/>
    </source>
</evidence>
<evidence type="ECO:0000256" key="2">
    <source>
        <dbReference type="ARBA" id="ARBA00023125"/>
    </source>
</evidence>
<dbReference type="PANTHER" id="PTHR44688">
    <property type="entry name" value="DNA-BINDING TRANSCRIPTIONAL ACTIVATOR DEVR_DOSR"/>
    <property type="match status" value="1"/>
</dbReference>